<dbReference type="InterPro" id="IPR011990">
    <property type="entry name" value="TPR-like_helical_dom_sf"/>
</dbReference>
<keyword evidence="4" id="KW-1185">Reference proteome</keyword>
<dbReference type="PANTHER" id="PTHR44858:SF1">
    <property type="entry name" value="UDP-N-ACETYLGLUCOSAMINE--PEPTIDE N-ACETYLGLUCOSAMINYLTRANSFERASE SPINDLY-RELATED"/>
    <property type="match status" value="1"/>
</dbReference>
<dbReference type="EMBL" id="CP000804">
    <property type="protein sequence ID" value="ABU58683.1"/>
    <property type="molecule type" value="Genomic_DNA"/>
</dbReference>
<keyword evidence="2" id="KW-0802">TPR repeat</keyword>
<sequence>MPDVSAPTTPMWRRWLAHLWYGWGNSLTYWGLRTTDVSFFRAAERAYSRAIALWPEFSGAYFQRGIIRERELNQRAAGLRDLSQAIVLSPEWPEPYLRRGLIRRFHGNPHDAIADLERYLALSGDSSWRDEAERQIAALRAEC</sequence>
<reference evidence="3 4" key="1">
    <citation type="submission" date="2007-08" db="EMBL/GenBank/DDBJ databases">
        <title>Complete sequence of Roseiflexus castenholzii DSM 13941.</title>
        <authorList>
            <consortium name="US DOE Joint Genome Institute"/>
            <person name="Copeland A."/>
            <person name="Lucas S."/>
            <person name="Lapidus A."/>
            <person name="Barry K."/>
            <person name="Glavina del Rio T."/>
            <person name="Dalin E."/>
            <person name="Tice H."/>
            <person name="Pitluck S."/>
            <person name="Thompson L.S."/>
            <person name="Brettin T."/>
            <person name="Bruce D."/>
            <person name="Detter J.C."/>
            <person name="Han C."/>
            <person name="Tapia R."/>
            <person name="Schmutz J."/>
            <person name="Larimer F."/>
            <person name="Land M."/>
            <person name="Hauser L."/>
            <person name="Kyrpides N."/>
            <person name="Mikhailova N."/>
            <person name="Bryant D.A."/>
            <person name="Hanada S."/>
            <person name="Tsukatani Y."/>
            <person name="Richardson P."/>
        </authorList>
    </citation>
    <scope>NUCLEOTIDE SEQUENCE [LARGE SCALE GENOMIC DNA]</scope>
    <source>
        <strain evidence="4">DSM 13941 / HLO8</strain>
    </source>
</reference>
<dbReference type="OrthoDB" id="156679at2"/>
<dbReference type="eggNOG" id="COG2912">
    <property type="taxonomic scope" value="Bacteria"/>
</dbReference>
<dbReference type="RefSeq" id="WP_012121107.1">
    <property type="nucleotide sequence ID" value="NC_009767.1"/>
</dbReference>
<evidence type="ECO:0000313" key="4">
    <source>
        <dbReference type="Proteomes" id="UP000000263"/>
    </source>
</evidence>
<gene>
    <name evidence="3" type="ordered locus">Rcas_2610</name>
</gene>
<name>A7NMC1_ROSCS</name>
<dbReference type="STRING" id="383372.Rcas_2610"/>
<accession>A7NMC1</accession>
<dbReference type="AlphaFoldDB" id="A7NMC1"/>
<dbReference type="PANTHER" id="PTHR44858">
    <property type="entry name" value="TETRATRICOPEPTIDE REPEAT PROTEIN 6"/>
    <property type="match status" value="1"/>
</dbReference>
<evidence type="ECO:0000256" key="2">
    <source>
        <dbReference type="ARBA" id="ARBA00022803"/>
    </source>
</evidence>
<dbReference type="KEGG" id="rca:Rcas_2610"/>
<protein>
    <submittedName>
        <fullName evidence="3">Tetratricopeptide TPR_2 repeat protein</fullName>
    </submittedName>
</protein>
<dbReference type="Gene3D" id="1.25.40.10">
    <property type="entry name" value="Tetratricopeptide repeat domain"/>
    <property type="match status" value="1"/>
</dbReference>
<keyword evidence="1" id="KW-0677">Repeat</keyword>
<dbReference type="HOGENOM" id="CLU_1833181_0_0_0"/>
<proteinExistence type="predicted"/>
<evidence type="ECO:0000313" key="3">
    <source>
        <dbReference type="EMBL" id="ABU58683.1"/>
    </source>
</evidence>
<evidence type="ECO:0000256" key="1">
    <source>
        <dbReference type="ARBA" id="ARBA00022737"/>
    </source>
</evidence>
<dbReference type="Proteomes" id="UP000000263">
    <property type="component" value="Chromosome"/>
</dbReference>
<dbReference type="SUPFAM" id="SSF48452">
    <property type="entry name" value="TPR-like"/>
    <property type="match status" value="1"/>
</dbReference>
<organism evidence="3 4">
    <name type="scientific">Roseiflexus castenholzii (strain DSM 13941 / HLO8)</name>
    <dbReference type="NCBI Taxonomy" id="383372"/>
    <lineage>
        <taxon>Bacteria</taxon>
        <taxon>Bacillati</taxon>
        <taxon>Chloroflexota</taxon>
        <taxon>Chloroflexia</taxon>
        <taxon>Chloroflexales</taxon>
        <taxon>Roseiflexineae</taxon>
        <taxon>Roseiflexaceae</taxon>
        <taxon>Roseiflexus</taxon>
    </lineage>
</organism>
<dbReference type="InterPro" id="IPR050498">
    <property type="entry name" value="Ycf3"/>
</dbReference>